<dbReference type="InterPro" id="IPR036291">
    <property type="entry name" value="NAD(P)-bd_dom_sf"/>
</dbReference>
<dbReference type="Pfam" id="PF00106">
    <property type="entry name" value="adh_short"/>
    <property type="match status" value="1"/>
</dbReference>
<dbReference type="PRINTS" id="PR00081">
    <property type="entry name" value="GDHRDH"/>
</dbReference>
<evidence type="ECO:0000256" key="3">
    <source>
        <dbReference type="RuleBase" id="RU000363"/>
    </source>
</evidence>
<name>A0A0R2BBX3_SECCO</name>
<protein>
    <submittedName>
        <fullName evidence="4">Short-chain dehydrogenase oxidoreductase</fullName>
    </submittedName>
</protein>
<comment type="similarity">
    <text evidence="1 3">Belongs to the short-chain dehydrogenases/reductases (SDR) family.</text>
</comment>
<dbReference type="AlphaFoldDB" id="A0A0R2BBX3"/>
<dbReference type="InterPro" id="IPR020904">
    <property type="entry name" value="Sc_DH/Rdtase_CS"/>
</dbReference>
<dbReference type="CDD" id="cd05374">
    <property type="entry name" value="17beta-HSD-like_SDR_c"/>
    <property type="match status" value="1"/>
</dbReference>
<keyword evidence="2" id="KW-0560">Oxidoreductase</keyword>
<comment type="caution">
    <text evidence="4">The sequence shown here is derived from an EMBL/GenBank/DDBJ whole genome shotgun (WGS) entry which is preliminary data.</text>
</comment>
<organism evidence="4 5">
    <name type="scientific">Secundilactobacillus collinoides DSM 20515 = JCM 1123</name>
    <dbReference type="NCBI Taxonomy" id="1423733"/>
    <lineage>
        <taxon>Bacteria</taxon>
        <taxon>Bacillati</taxon>
        <taxon>Bacillota</taxon>
        <taxon>Bacilli</taxon>
        <taxon>Lactobacillales</taxon>
        <taxon>Lactobacillaceae</taxon>
        <taxon>Secundilactobacillus</taxon>
    </lineage>
</organism>
<proteinExistence type="inferred from homology"/>
<dbReference type="InterPro" id="IPR051911">
    <property type="entry name" value="SDR_oxidoreductase"/>
</dbReference>
<dbReference type="PRINTS" id="PR00080">
    <property type="entry name" value="SDRFAMILY"/>
</dbReference>
<evidence type="ECO:0000256" key="2">
    <source>
        <dbReference type="ARBA" id="ARBA00023002"/>
    </source>
</evidence>
<dbReference type="RefSeq" id="WP_054762020.1">
    <property type="nucleotide sequence ID" value="NZ_AYYR01000023.1"/>
</dbReference>
<evidence type="ECO:0000313" key="4">
    <source>
        <dbReference type="EMBL" id="KRM76615.1"/>
    </source>
</evidence>
<evidence type="ECO:0000313" key="5">
    <source>
        <dbReference type="Proteomes" id="UP000051845"/>
    </source>
</evidence>
<gene>
    <name evidence="4" type="ORF">FC82_GL001304</name>
</gene>
<reference evidence="4 5" key="1">
    <citation type="journal article" date="2015" name="Genome Announc.">
        <title>Expanding the biotechnology potential of lactobacilli through comparative genomics of 213 strains and associated genera.</title>
        <authorList>
            <person name="Sun Z."/>
            <person name="Harris H.M."/>
            <person name="McCann A."/>
            <person name="Guo C."/>
            <person name="Argimon S."/>
            <person name="Zhang W."/>
            <person name="Yang X."/>
            <person name="Jeffery I.B."/>
            <person name="Cooney J.C."/>
            <person name="Kagawa T.F."/>
            <person name="Liu W."/>
            <person name="Song Y."/>
            <person name="Salvetti E."/>
            <person name="Wrobel A."/>
            <person name="Rasinkangas P."/>
            <person name="Parkhill J."/>
            <person name="Rea M.C."/>
            <person name="O'Sullivan O."/>
            <person name="Ritari J."/>
            <person name="Douillard F.P."/>
            <person name="Paul Ross R."/>
            <person name="Yang R."/>
            <person name="Briner A.E."/>
            <person name="Felis G.E."/>
            <person name="de Vos W.M."/>
            <person name="Barrangou R."/>
            <person name="Klaenhammer T.R."/>
            <person name="Caufield P.W."/>
            <person name="Cui Y."/>
            <person name="Zhang H."/>
            <person name="O'Toole P.W."/>
        </authorList>
    </citation>
    <scope>NUCLEOTIDE SEQUENCE [LARGE SCALE GENOMIC DNA]</scope>
    <source>
        <strain evidence="4 5">DSM 20515</strain>
    </source>
</reference>
<dbReference type="GO" id="GO:0016491">
    <property type="term" value="F:oxidoreductase activity"/>
    <property type="evidence" value="ECO:0007669"/>
    <property type="project" value="UniProtKB-KW"/>
</dbReference>
<dbReference type="Proteomes" id="UP000051845">
    <property type="component" value="Unassembled WGS sequence"/>
</dbReference>
<evidence type="ECO:0000256" key="1">
    <source>
        <dbReference type="ARBA" id="ARBA00006484"/>
    </source>
</evidence>
<sequence>MAKTWLITGTSSGFGKALAQIVAQHDGTNLIAAARKLSDLDYLNAYDQTKIEKVIIDVTNKEQIATAVQQGQTKFGTVDVLVNNAGLGYFGTVEESNEADVRQLFEVNVFGLANVTKAVLPVMRAQKSGLIINVSSVLGITSIPTFGWYSATKFAVEGYSNALRQEVNGLGINVMLAEPSGARTKWNAGKTAPVQIDDYKQFADMINGAASGTTQAPGDPVRIAQLMFDVATGDDPVPAHLPLGEFATNGMKQELTKTLADVDKYHDLSLKADSPA</sequence>
<dbReference type="PATRIC" id="fig|1423733.4.peg.1372"/>
<dbReference type="PANTHER" id="PTHR43976">
    <property type="entry name" value="SHORT CHAIN DEHYDROGENASE"/>
    <property type="match status" value="1"/>
</dbReference>
<dbReference type="EMBL" id="AYYR01000023">
    <property type="protein sequence ID" value="KRM76615.1"/>
    <property type="molecule type" value="Genomic_DNA"/>
</dbReference>
<dbReference type="Gene3D" id="3.40.50.720">
    <property type="entry name" value="NAD(P)-binding Rossmann-like Domain"/>
    <property type="match status" value="1"/>
</dbReference>
<dbReference type="SUPFAM" id="SSF51735">
    <property type="entry name" value="NAD(P)-binding Rossmann-fold domains"/>
    <property type="match status" value="1"/>
</dbReference>
<dbReference type="PANTHER" id="PTHR43976:SF16">
    <property type="entry name" value="SHORT-CHAIN DEHYDROGENASE_REDUCTASE FAMILY PROTEIN"/>
    <property type="match status" value="1"/>
</dbReference>
<dbReference type="PROSITE" id="PS00061">
    <property type="entry name" value="ADH_SHORT"/>
    <property type="match status" value="1"/>
</dbReference>
<dbReference type="STRING" id="33960.TY91_04285"/>
<accession>A0A0R2BBX3</accession>
<dbReference type="InterPro" id="IPR002347">
    <property type="entry name" value="SDR_fam"/>
</dbReference>